<dbReference type="Gene3D" id="3.30.710.10">
    <property type="entry name" value="Potassium Channel Kv1.1, Chain A"/>
    <property type="match status" value="1"/>
</dbReference>
<dbReference type="InterPro" id="IPR011333">
    <property type="entry name" value="SKP1/BTB/POZ_sf"/>
</dbReference>
<evidence type="ECO:0000313" key="4">
    <source>
        <dbReference type="Proteomes" id="UP000824890"/>
    </source>
</evidence>
<sequence length="105" mass="11742">MAYSEELDIRKTFPALDARQLTSYEPVKLRPSKLSMGGATFHVPNVPKNCSLEYDPSVAQHVVTPPPLTVADMMIGKTRVGMCTHFNIKNDYTPEEESEVCKENV</sequence>
<feature type="domain" description="SKP1 component dimerisation" evidence="2">
    <location>
        <begin position="69"/>
        <end position="104"/>
    </location>
</feature>
<comment type="pathway">
    <text evidence="1">Protein modification; protein ubiquitination.</text>
</comment>
<reference evidence="3 4" key="1">
    <citation type="submission" date="2021-05" db="EMBL/GenBank/DDBJ databases">
        <title>Genome Assembly of Synthetic Allotetraploid Brassica napus Reveals Homoeologous Exchanges between Subgenomes.</title>
        <authorList>
            <person name="Davis J.T."/>
        </authorList>
    </citation>
    <scope>NUCLEOTIDE SEQUENCE [LARGE SCALE GENOMIC DNA]</scope>
    <source>
        <strain evidence="4">cv. Da-Ae</strain>
        <tissue evidence="3">Seedling</tissue>
    </source>
</reference>
<dbReference type="Pfam" id="PF01466">
    <property type="entry name" value="Skp1"/>
    <property type="match status" value="1"/>
</dbReference>
<evidence type="ECO:0000256" key="1">
    <source>
        <dbReference type="ARBA" id="ARBA00004906"/>
    </source>
</evidence>
<dbReference type="SUPFAM" id="SSF81382">
    <property type="entry name" value="Skp1 dimerisation domain-like"/>
    <property type="match status" value="1"/>
</dbReference>
<dbReference type="InterPro" id="IPR016072">
    <property type="entry name" value="Skp1_comp_dimer"/>
</dbReference>
<dbReference type="InterPro" id="IPR036296">
    <property type="entry name" value="SKP1-like_dim_sf"/>
</dbReference>
<dbReference type="EMBL" id="JAGKQM010000017">
    <property type="protein sequence ID" value="KAH0868153.1"/>
    <property type="molecule type" value="Genomic_DNA"/>
</dbReference>
<proteinExistence type="predicted"/>
<evidence type="ECO:0000313" key="3">
    <source>
        <dbReference type="EMBL" id="KAH0868153.1"/>
    </source>
</evidence>
<keyword evidence="4" id="KW-1185">Reference proteome</keyword>
<protein>
    <recommendedName>
        <fullName evidence="2">SKP1 component dimerisation domain-containing protein</fullName>
    </recommendedName>
</protein>
<dbReference type="Proteomes" id="UP000824890">
    <property type="component" value="Unassembled WGS sequence"/>
</dbReference>
<comment type="caution">
    <text evidence="3">The sequence shown here is derived from an EMBL/GenBank/DDBJ whole genome shotgun (WGS) entry which is preliminary data.</text>
</comment>
<evidence type="ECO:0000259" key="2">
    <source>
        <dbReference type="Pfam" id="PF01466"/>
    </source>
</evidence>
<gene>
    <name evidence="3" type="ORF">HID58_075175</name>
</gene>
<accession>A0ABQ7YLK2</accession>
<name>A0ABQ7YLK2_BRANA</name>
<organism evidence="3 4">
    <name type="scientific">Brassica napus</name>
    <name type="common">Rape</name>
    <dbReference type="NCBI Taxonomy" id="3708"/>
    <lineage>
        <taxon>Eukaryota</taxon>
        <taxon>Viridiplantae</taxon>
        <taxon>Streptophyta</taxon>
        <taxon>Embryophyta</taxon>
        <taxon>Tracheophyta</taxon>
        <taxon>Spermatophyta</taxon>
        <taxon>Magnoliopsida</taxon>
        <taxon>eudicotyledons</taxon>
        <taxon>Gunneridae</taxon>
        <taxon>Pentapetalae</taxon>
        <taxon>rosids</taxon>
        <taxon>malvids</taxon>
        <taxon>Brassicales</taxon>
        <taxon>Brassicaceae</taxon>
        <taxon>Brassiceae</taxon>
        <taxon>Brassica</taxon>
    </lineage>
</organism>